<sequence>MTTATRSRLGVAAPLAVAGAAIGAAVLLHVRDPHVEGSYGVCPVYALTGWYCPGCGGLRGTHLLTEGDLLGSLHSNILALPLVLAFVLWVADWTRRAWRGDAVRVPGLERWMLWAFLGLMAVYTVLRNSPWGGWLTPV</sequence>
<dbReference type="InterPro" id="IPR021215">
    <property type="entry name" value="DUF2752"/>
</dbReference>
<feature type="transmembrane region" description="Helical" evidence="1">
    <location>
        <begin position="12"/>
        <end position="30"/>
    </location>
</feature>
<feature type="transmembrane region" description="Helical" evidence="1">
    <location>
        <begin position="111"/>
        <end position="129"/>
    </location>
</feature>
<keyword evidence="3" id="KW-1185">Reference proteome</keyword>
<reference evidence="3" key="1">
    <citation type="journal article" date="2019" name="Int. J. Syst. Evol. Microbiol.">
        <title>The Global Catalogue of Microorganisms (GCM) 10K type strain sequencing project: providing services to taxonomists for standard genome sequencing and annotation.</title>
        <authorList>
            <consortium name="The Broad Institute Genomics Platform"/>
            <consortium name="The Broad Institute Genome Sequencing Center for Infectious Disease"/>
            <person name="Wu L."/>
            <person name="Ma J."/>
        </authorList>
    </citation>
    <scope>NUCLEOTIDE SEQUENCE [LARGE SCALE GENOMIC DNA]</scope>
    <source>
        <strain evidence="3">CGMCC 4.7330</strain>
    </source>
</reference>
<dbReference type="Proteomes" id="UP001595696">
    <property type="component" value="Unassembled WGS sequence"/>
</dbReference>
<keyword evidence="1" id="KW-1133">Transmembrane helix</keyword>
<dbReference type="RefSeq" id="WP_378613780.1">
    <property type="nucleotide sequence ID" value="NZ_JBHSAX010000014.1"/>
</dbReference>
<comment type="caution">
    <text evidence="2">The sequence shown here is derived from an EMBL/GenBank/DDBJ whole genome shotgun (WGS) entry which is preliminary data.</text>
</comment>
<evidence type="ECO:0000256" key="1">
    <source>
        <dbReference type="SAM" id="Phobius"/>
    </source>
</evidence>
<dbReference type="EMBL" id="JBHSAX010000014">
    <property type="protein sequence ID" value="MFC3964069.1"/>
    <property type="molecule type" value="Genomic_DNA"/>
</dbReference>
<evidence type="ECO:0000313" key="2">
    <source>
        <dbReference type="EMBL" id="MFC3964069.1"/>
    </source>
</evidence>
<keyword evidence="1" id="KW-0812">Transmembrane</keyword>
<accession>A0ABV8DWK6</accession>
<evidence type="ECO:0000313" key="3">
    <source>
        <dbReference type="Proteomes" id="UP001595696"/>
    </source>
</evidence>
<feature type="transmembrane region" description="Helical" evidence="1">
    <location>
        <begin position="73"/>
        <end position="91"/>
    </location>
</feature>
<organism evidence="2 3">
    <name type="scientific">Nocardia jiangsuensis</name>
    <dbReference type="NCBI Taxonomy" id="1691563"/>
    <lineage>
        <taxon>Bacteria</taxon>
        <taxon>Bacillati</taxon>
        <taxon>Actinomycetota</taxon>
        <taxon>Actinomycetes</taxon>
        <taxon>Mycobacteriales</taxon>
        <taxon>Nocardiaceae</taxon>
        <taxon>Nocardia</taxon>
    </lineage>
</organism>
<gene>
    <name evidence="2" type="ORF">ACFO0B_18950</name>
</gene>
<proteinExistence type="predicted"/>
<protein>
    <submittedName>
        <fullName evidence="2">DUF2752 domain-containing protein</fullName>
    </submittedName>
</protein>
<dbReference type="Pfam" id="PF10825">
    <property type="entry name" value="DUF2752"/>
    <property type="match status" value="1"/>
</dbReference>
<name>A0ABV8DWK6_9NOCA</name>
<keyword evidence="1" id="KW-0472">Membrane</keyword>